<dbReference type="SMR" id="A0A1D6FUX2"/>
<protein>
    <submittedName>
        <fullName evidence="1">Uncharacterized protein</fullName>
    </submittedName>
</protein>
<reference evidence="1" key="1">
    <citation type="submission" date="2015-12" db="EMBL/GenBank/DDBJ databases">
        <title>Update maize B73 reference genome by single molecule sequencing technologies.</title>
        <authorList>
            <consortium name="Maize Genome Sequencing Project"/>
            <person name="Ware D."/>
        </authorList>
    </citation>
    <scope>NUCLEOTIDE SEQUENCE</scope>
    <source>
        <tissue evidence="1">Seedling</tissue>
    </source>
</reference>
<sequence>MAFDDEAVRRAMFSDRMKELLFVQMRIKIFLTACICTGHVTVNNLASVSIDENQDILDCLSKIVPEEKLLQEVVFTWFGGKSESSSTCESSSGQTDKHAYSLEHTKIGKKETKRIHKSGDFSDIAGFNMRLQFIADVCSFH</sequence>
<gene>
    <name evidence="1" type="ORF">ZEAMMB73_Zm00001d010913</name>
</gene>
<dbReference type="InParanoid" id="A0A1D6FUX2"/>
<dbReference type="EMBL" id="CM000784">
    <property type="protein sequence ID" value="AQK95251.1"/>
    <property type="molecule type" value="Genomic_DNA"/>
</dbReference>
<dbReference type="AlphaFoldDB" id="A0A1D6FUX2"/>
<organism evidence="1">
    <name type="scientific">Zea mays</name>
    <name type="common">Maize</name>
    <dbReference type="NCBI Taxonomy" id="4577"/>
    <lineage>
        <taxon>Eukaryota</taxon>
        <taxon>Viridiplantae</taxon>
        <taxon>Streptophyta</taxon>
        <taxon>Embryophyta</taxon>
        <taxon>Tracheophyta</taxon>
        <taxon>Spermatophyta</taxon>
        <taxon>Magnoliopsida</taxon>
        <taxon>Liliopsida</taxon>
        <taxon>Poales</taxon>
        <taxon>Poaceae</taxon>
        <taxon>PACMAD clade</taxon>
        <taxon>Panicoideae</taxon>
        <taxon>Andropogonodae</taxon>
        <taxon>Andropogoneae</taxon>
        <taxon>Tripsacinae</taxon>
        <taxon>Zea</taxon>
    </lineage>
</organism>
<accession>A0A1D6FUX2</accession>
<proteinExistence type="predicted"/>
<evidence type="ECO:0000313" key="1">
    <source>
        <dbReference type="EMBL" id="AQK95251.1"/>
    </source>
</evidence>
<feature type="non-terminal residue" evidence="1">
    <location>
        <position position="141"/>
    </location>
</feature>
<dbReference type="STRING" id="4577.A0A1D6FUX2"/>
<name>A0A1D6FUX2_MAIZE</name>